<dbReference type="PANTHER" id="PTHR47950">
    <property type="entry name" value="CYTOCHROME P450, FAMILY 76, SUBFAMILY C, POLYPEPTIDE 5-RELATED"/>
    <property type="match status" value="1"/>
</dbReference>
<accession>A0ABM4W2J0</accession>
<comment type="similarity">
    <text evidence="2 11">Belongs to the cytochrome P450 family.</text>
</comment>
<evidence type="ECO:0000313" key="13">
    <source>
        <dbReference type="RefSeq" id="XP_071926001.1"/>
    </source>
</evidence>
<dbReference type="InterPro" id="IPR002401">
    <property type="entry name" value="Cyt_P450_E_grp-I"/>
</dbReference>
<keyword evidence="6" id="KW-1133">Transmembrane helix</keyword>
<protein>
    <submittedName>
        <fullName evidence="13">Cytochrome P450 76T24-like</fullName>
    </submittedName>
</protein>
<reference evidence="13" key="1">
    <citation type="submission" date="2025-08" db="UniProtKB">
        <authorList>
            <consortium name="RefSeq"/>
        </authorList>
    </citation>
    <scope>IDENTIFICATION</scope>
    <source>
        <tissue evidence="13">Leaves</tissue>
    </source>
</reference>
<dbReference type="Pfam" id="PF00067">
    <property type="entry name" value="p450"/>
    <property type="match status" value="1"/>
</dbReference>
<dbReference type="InterPro" id="IPR001128">
    <property type="entry name" value="Cyt_P450"/>
</dbReference>
<keyword evidence="4" id="KW-0812">Transmembrane</keyword>
<keyword evidence="9 11" id="KW-0503">Monooxygenase</keyword>
<dbReference type="PANTHER" id="PTHR47950:SF4">
    <property type="entry name" value="GERANIOL 8-HYDROXYLASE-LIKE"/>
    <property type="match status" value="1"/>
</dbReference>
<keyword evidence="10" id="KW-0472">Membrane</keyword>
<organism evidence="12 13">
    <name type="scientific">Coffea arabica</name>
    <name type="common">Arabian coffee</name>
    <dbReference type="NCBI Taxonomy" id="13443"/>
    <lineage>
        <taxon>Eukaryota</taxon>
        <taxon>Viridiplantae</taxon>
        <taxon>Streptophyta</taxon>
        <taxon>Embryophyta</taxon>
        <taxon>Tracheophyta</taxon>
        <taxon>Spermatophyta</taxon>
        <taxon>Magnoliopsida</taxon>
        <taxon>eudicotyledons</taxon>
        <taxon>Gunneridae</taxon>
        <taxon>Pentapetalae</taxon>
        <taxon>asterids</taxon>
        <taxon>lamiids</taxon>
        <taxon>Gentianales</taxon>
        <taxon>Rubiaceae</taxon>
        <taxon>Ixoroideae</taxon>
        <taxon>Gardenieae complex</taxon>
        <taxon>Bertiereae - Coffeeae clade</taxon>
        <taxon>Coffeeae</taxon>
        <taxon>Coffea</taxon>
    </lineage>
</organism>
<dbReference type="CDD" id="cd11073">
    <property type="entry name" value="CYP76-like"/>
    <property type="match status" value="1"/>
</dbReference>
<comment type="subcellular location">
    <subcellularLocation>
        <location evidence="1">Membrane</location>
    </subcellularLocation>
</comment>
<dbReference type="Gene3D" id="1.10.630.10">
    <property type="entry name" value="Cytochrome P450"/>
    <property type="match status" value="1"/>
</dbReference>
<evidence type="ECO:0000256" key="6">
    <source>
        <dbReference type="ARBA" id="ARBA00022989"/>
    </source>
</evidence>
<evidence type="ECO:0000256" key="4">
    <source>
        <dbReference type="ARBA" id="ARBA00022692"/>
    </source>
</evidence>
<dbReference type="RefSeq" id="XP_071926001.1">
    <property type="nucleotide sequence ID" value="XM_072069900.1"/>
</dbReference>
<name>A0ABM4W2J0_COFAR</name>
<keyword evidence="5 11" id="KW-0479">Metal-binding</keyword>
<dbReference type="SUPFAM" id="SSF48264">
    <property type="entry name" value="Cytochrome P450"/>
    <property type="match status" value="1"/>
</dbReference>
<dbReference type="PRINTS" id="PR00463">
    <property type="entry name" value="EP450I"/>
</dbReference>
<keyword evidence="3 11" id="KW-0349">Heme</keyword>
<keyword evidence="7 11" id="KW-0560">Oxidoreductase</keyword>
<evidence type="ECO:0000256" key="1">
    <source>
        <dbReference type="ARBA" id="ARBA00004370"/>
    </source>
</evidence>
<dbReference type="InterPro" id="IPR036396">
    <property type="entry name" value="Cyt_P450_sf"/>
</dbReference>
<evidence type="ECO:0000256" key="5">
    <source>
        <dbReference type="ARBA" id="ARBA00022723"/>
    </source>
</evidence>
<keyword evidence="8 11" id="KW-0408">Iron</keyword>
<sequence length="455" mass="52533">MFQLSGIMHSTLAKLSKTYGPLMSIKVLNRTMIIVSSPKVAKELLQKYDHLYTSRLVLDSARAFDHHKFSVVWLPINSKWRNHRKLCKEQLFSSERLNASQGLRQEKVQQLCNYVHGCCINGEAIDIGEATFTTMVNIVSSTFFSVDFGCYESNSSQELKENILGVLDTLAKLNLSDFFPVLRAIDPQGIRRQTKFYFGKLLQMFDEIIRQRLQEREKSVAYCRRNDLLEVLLDLIQQHKTEWSIKDAKHLFLDLFQAAFDTISSTMEWAMAELLRNPDKMEKAKTEIREIIGHRKLIQDSDISALPYLRAIVKEALRLYPPASTMSRYYEADIEIDQYIVPKNTLVLVKLWAIGRDSSVWSNPDSFVPERFLDSEIDVKGHHFELLPFSTGRRICVGMPLAERMIHLILASLIHNFDWKLEEGMKPEDIDMREKLGITMQKAVPLKAIPIRATM</sequence>
<dbReference type="InterPro" id="IPR017972">
    <property type="entry name" value="Cyt_P450_CS"/>
</dbReference>
<proteinExistence type="inferred from homology"/>
<evidence type="ECO:0000256" key="8">
    <source>
        <dbReference type="ARBA" id="ARBA00023004"/>
    </source>
</evidence>
<evidence type="ECO:0000256" key="2">
    <source>
        <dbReference type="ARBA" id="ARBA00010617"/>
    </source>
</evidence>
<dbReference type="PROSITE" id="PS00086">
    <property type="entry name" value="CYTOCHROME_P450"/>
    <property type="match status" value="1"/>
</dbReference>
<evidence type="ECO:0000256" key="9">
    <source>
        <dbReference type="ARBA" id="ARBA00023033"/>
    </source>
</evidence>
<evidence type="ECO:0000256" key="11">
    <source>
        <dbReference type="RuleBase" id="RU000461"/>
    </source>
</evidence>
<keyword evidence="12" id="KW-1185">Reference proteome</keyword>
<evidence type="ECO:0000256" key="7">
    <source>
        <dbReference type="ARBA" id="ARBA00023002"/>
    </source>
</evidence>
<dbReference type="Proteomes" id="UP001652660">
    <property type="component" value="Chromosome 11c"/>
</dbReference>
<dbReference type="GeneID" id="140016396"/>
<evidence type="ECO:0000256" key="3">
    <source>
        <dbReference type="ARBA" id="ARBA00022617"/>
    </source>
</evidence>
<dbReference type="PRINTS" id="PR00385">
    <property type="entry name" value="P450"/>
</dbReference>
<gene>
    <name evidence="13" type="primary">LOC140016396</name>
</gene>
<evidence type="ECO:0000256" key="10">
    <source>
        <dbReference type="ARBA" id="ARBA00023136"/>
    </source>
</evidence>
<evidence type="ECO:0000313" key="12">
    <source>
        <dbReference type="Proteomes" id="UP001652660"/>
    </source>
</evidence>